<name>A0A8D1BQ01_PIG</name>
<accession>A0A8D1BQ01</accession>
<proteinExistence type="predicted"/>
<reference evidence="1" key="1">
    <citation type="submission" date="2025-08" db="UniProtKB">
        <authorList>
            <consortium name="Ensembl"/>
        </authorList>
    </citation>
    <scope>IDENTIFICATION</scope>
</reference>
<sequence length="64" mass="6849">MAAVASARWLRVRSGLCLPLTGRRVGPCGRTPRSRFYSGSAAHPEVEGANVTGIEEVVIPKKKT</sequence>
<protein>
    <submittedName>
        <fullName evidence="1">Uncharacterized protein</fullName>
    </submittedName>
</protein>
<dbReference type="AlphaFoldDB" id="A0A8D1BQ01"/>
<evidence type="ECO:0000313" key="2">
    <source>
        <dbReference type="Proteomes" id="UP000694722"/>
    </source>
</evidence>
<evidence type="ECO:0000313" key="1">
    <source>
        <dbReference type="Ensembl" id="ENSSSCP00040000291.1"/>
    </source>
</evidence>
<dbReference type="Proteomes" id="UP000694722">
    <property type="component" value="Unplaced"/>
</dbReference>
<organism evidence="1 2">
    <name type="scientific">Sus scrofa</name>
    <name type="common">Pig</name>
    <dbReference type="NCBI Taxonomy" id="9823"/>
    <lineage>
        <taxon>Eukaryota</taxon>
        <taxon>Metazoa</taxon>
        <taxon>Chordata</taxon>
        <taxon>Craniata</taxon>
        <taxon>Vertebrata</taxon>
        <taxon>Euteleostomi</taxon>
        <taxon>Mammalia</taxon>
        <taxon>Eutheria</taxon>
        <taxon>Laurasiatheria</taxon>
        <taxon>Artiodactyla</taxon>
        <taxon>Suina</taxon>
        <taxon>Suidae</taxon>
        <taxon>Sus</taxon>
    </lineage>
</organism>
<dbReference type="Ensembl" id="ENSSSCT00040001194.1">
    <property type="protein sequence ID" value="ENSSSCP00040000291.1"/>
    <property type="gene ID" value="ENSSSCG00040000928.1"/>
</dbReference>